<dbReference type="Proteomes" id="UP000273500">
    <property type="component" value="Unassembled WGS sequence"/>
</dbReference>
<accession>A0A428K9T0</accession>
<evidence type="ECO:0000313" key="1">
    <source>
        <dbReference type="EMBL" id="RSK43101.1"/>
    </source>
</evidence>
<proteinExistence type="predicted"/>
<organism evidence="1 2">
    <name type="scientific">Hymenobacter rigui</name>
    <dbReference type="NCBI Taxonomy" id="334424"/>
    <lineage>
        <taxon>Bacteria</taxon>
        <taxon>Pseudomonadati</taxon>
        <taxon>Bacteroidota</taxon>
        <taxon>Cytophagia</taxon>
        <taxon>Cytophagales</taxon>
        <taxon>Hymenobacteraceae</taxon>
        <taxon>Hymenobacter</taxon>
    </lineage>
</organism>
<dbReference type="AlphaFoldDB" id="A0A428K9T0"/>
<gene>
    <name evidence="1" type="ORF">EI291_22345</name>
</gene>
<dbReference type="EMBL" id="RWIT01000027">
    <property type="protein sequence ID" value="RSK43101.1"/>
    <property type="molecule type" value="Genomic_DNA"/>
</dbReference>
<dbReference type="OrthoDB" id="9840811at2"/>
<reference evidence="1 2" key="1">
    <citation type="submission" date="2018-12" db="EMBL/GenBank/DDBJ databases">
        <authorList>
            <person name="Feng G."/>
            <person name="Zhu H."/>
        </authorList>
    </citation>
    <scope>NUCLEOTIDE SEQUENCE [LARGE SCALE GENOMIC DNA]</scope>
    <source>
        <strain evidence="1 2">KCTC 12533</strain>
    </source>
</reference>
<protein>
    <recommendedName>
        <fullName evidence="3">STAS/SEC14 domain-containing protein</fullName>
    </recommendedName>
</protein>
<keyword evidence="2" id="KW-1185">Reference proteome</keyword>
<dbReference type="RefSeq" id="WP_125424511.1">
    <property type="nucleotide sequence ID" value="NZ_RWIT01000027.1"/>
</dbReference>
<evidence type="ECO:0008006" key="3">
    <source>
        <dbReference type="Google" id="ProtNLM"/>
    </source>
</evidence>
<comment type="caution">
    <text evidence="1">The sequence shown here is derived from an EMBL/GenBank/DDBJ whole genome shotgun (WGS) entry which is preliminary data.</text>
</comment>
<name>A0A428K9T0_9BACT</name>
<sequence>MTDAYSIHFRPDLGILVVRCQQPGGSPQLREVCLHSLETARRHHAARWLLDVRRHDPLCPHQTSWLTDTLYPLAARWLHPEPLALAVLSLPPARADPAAVPAPEPAWLRVFAEEGPACHWLRHRPATQATHPEADSFSNTSALSFSTLISP</sequence>
<evidence type="ECO:0000313" key="2">
    <source>
        <dbReference type="Proteomes" id="UP000273500"/>
    </source>
</evidence>